<feature type="domain" description="UDENN" evidence="3">
    <location>
        <begin position="11"/>
        <end position="479"/>
    </location>
</feature>
<dbReference type="PROSITE" id="PS50211">
    <property type="entry name" value="DENN"/>
    <property type="match status" value="1"/>
</dbReference>
<sequence length="660" mass="74785">METELNNRPLLHIFLVNFHHKKGSQIEFVYPPFEFTGSSSENVPSTWKYLPTFCLPDGAHNVSNDTVFFTLPDVLNPKKSVFGVACYRQIAVEDLKVVTEDITRSSVQKSVCALLSLPIYGYIEVKLSLIADAFFNGGDFANIDILIKAYDQLNSVMMNGDPIESPLRHLHVGLNLRDLFLKWRHKLLILFKLFLLQKRVIFFGSPVRSTCSTIIGIMSLYPELMAQGFDEVFCVKTSRAMSPMTVPNDDEKSEVHEKTVHDFESERKTSLGSNNNKADMKNEAQEPPHSLQRETSMDALYSTMAPYCSIRPDKWCGPIPIYRNGNLLCPYLSLPYMDLLQDPSVHSYVIGASNILFKQKRQLADVFVETETGKIELNDPNSGDVMELRKLLELSTEDRRFIDHLVKHVQNPKEGAEGSENWIREQFYGYTVALLRTSLCTGGSKELDQFNGHFMTIFRRTDAYDDWSSARIDTDEFKALPPGHPFAGNLSVADMKLRIAQSMHNTESGRKINQAVNQTSKVVGGAISTAKSTFTSWWSSITTTQTGTPADDHHEMSRNVAEIESKGTFYEENEEIPKRGRIESCVEAIPINDSQNRDVTDGESKVNNNKKQEQPTRRRKESTKEELEEIIQKTADKLIEYAKEVDPGFPENRKGKVFTV</sequence>
<comment type="similarity">
    <text evidence="1">Belongs to the AVL9 family.</text>
</comment>
<dbReference type="PANTHER" id="PTHR31017:SF1">
    <property type="entry name" value="LATE SECRETORY PATHWAY PROTEIN AVL9 HOMOLOG"/>
    <property type="match status" value="1"/>
</dbReference>
<reference evidence="5" key="2">
    <citation type="submission" date="2018-07" db="EMBL/GenBank/DDBJ databases">
        <authorList>
            <person name="Quirk P.G."/>
            <person name="Krulwich T.A."/>
        </authorList>
    </citation>
    <scope>NUCLEOTIDE SEQUENCE</scope>
</reference>
<protein>
    <submittedName>
        <fullName evidence="4">CSON008327 protein</fullName>
    </submittedName>
</protein>
<feature type="region of interest" description="Disordered" evidence="2">
    <location>
        <begin position="244"/>
        <end position="291"/>
    </location>
</feature>
<organism evidence="4">
    <name type="scientific">Culicoides sonorensis</name>
    <name type="common">Biting midge</name>
    <dbReference type="NCBI Taxonomy" id="179676"/>
    <lineage>
        <taxon>Eukaryota</taxon>
        <taxon>Metazoa</taxon>
        <taxon>Ecdysozoa</taxon>
        <taxon>Arthropoda</taxon>
        <taxon>Hexapoda</taxon>
        <taxon>Insecta</taxon>
        <taxon>Pterygota</taxon>
        <taxon>Neoptera</taxon>
        <taxon>Endopterygota</taxon>
        <taxon>Diptera</taxon>
        <taxon>Nematocera</taxon>
        <taxon>Chironomoidea</taxon>
        <taxon>Ceratopogonidae</taxon>
        <taxon>Ceratopogoninae</taxon>
        <taxon>Culicoides</taxon>
        <taxon>Monoculicoides</taxon>
    </lineage>
</organism>
<name>A0A336KFQ2_CULSO</name>
<gene>
    <name evidence="4" type="primary">CSON008327</name>
</gene>
<dbReference type="VEuPathDB" id="VectorBase:CSON008327"/>
<dbReference type="GO" id="GO:0005737">
    <property type="term" value="C:cytoplasm"/>
    <property type="evidence" value="ECO:0007669"/>
    <property type="project" value="TreeGrafter"/>
</dbReference>
<evidence type="ECO:0000259" key="3">
    <source>
        <dbReference type="PROSITE" id="PS50211"/>
    </source>
</evidence>
<evidence type="ECO:0000256" key="1">
    <source>
        <dbReference type="ARBA" id="ARBA00038178"/>
    </source>
</evidence>
<dbReference type="EMBL" id="UFQT01000315">
    <property type="protein sequence ID" value="SSX23114.1"/>
    <property type="molecule type" value="Genomic_DNA"/>
</dbReference>
<accession>A0A336KFQ2</accession>
<dbReference type="PANTHER" id="PTHR31017">
    <property type="entry name" value="LATE SECRETORY PATHWAY PROTEIN AVL9-RELATED"/>
    <property type="match status" value="1"/>
</dbReference>
<evidence type="ECO:0000256" key="2">
    <source>
        <dbReference type="SAM" id="MobiDB-lite"/>
    </source>
</evidence>
<feature type="compositionally biased region" description="Basic and acidic residues" evidence="2">
    <location>
        <begin position="249"/>
        <end position="269"/>
    </location>
</feature>
<dbReference type="AlphaFoldDB" id="A0A336KFQ2"/>
<dbReference type="InterPro" id="IPR018307">
    <property type="entry name" value="ABL9/DENND6_dom"/>
</dbReference>
<feature type="compositionally biased region" description="Basic and acidic residues" evidence="2">
    <location>
        <begin position="595"/>
        <end position="627"/>
    </location>
</feature>
<dbReference type="Pfam" id="PF09794">
    <property type="entry name" value="Avl9"/>
    <property type="match status" value="1"/>
</dbReference>
<dbReference type="InterPro" id="IPR037516">
    <property type="entry name" value="Tripartite_DENN"/>
</dbReference>
<reference evidence="4" key="1">
    <citation type="submission" date="2018-04" db="EMBL/GenBank/DDBJ databases">
        <authorList>
            <person name="Go L.Y."/>
            <person name="Mitchell J.A."/>
        </authorList>
    </citation>
    <scope>NUCLEOTIDE SEQUENCE</scope>
    <source>
        <tissue evidence="4">Whole organism</tissue>
    </source>
</reference>
<dbReference type="InterPro" id="IPR051731">
    <property type="entry name" value="DENND11/AVL9_GEFs"/>
</dbReference>
<feature type="compositionally biased region" description="Basic and acidic residues" evidence="2">
    <location>
        <begin position="278"/>
        <end position="291"/>
    </location>
</feature>
<proteinExistence type="inferred from homology"/>
<dbReference type="EMBL" id="UFQS01000315">
    <property type="protein sequence ID" value="SSX02742.1"/>
    <property type="molecule type" value="Genomic_DNA"/>
</dbReference>
<feature type="region of interest" description="Disordered" evidence="2">
    <location>
        <begin position="591"/>
        <end position="627"/>
    </location>
</feature>
<dbReference type="OMA" id="IRTQFRV"/>
<evidence type="ECO:0000313" key="4">
    <source>
        <dbReference type="EMBL" id="SSX02742.1"/>
    </source>
</evidence>
<evidence type="ECO:0000313" key="5">
    <source>
        <dbReference type="EMBL" id="SSX23114.1"/>
    </source>
</evidence>